<keyword evidence="2" id="KW-0813">Transport</keyword>
<dbReference type="AlphaFoldDB" id="A0A1V9XBW0"/>
<evidence type="ECO:0000256" key="1">
    <source>
        <dbReference type="ARBA" id="ARBA00004123"/>
    </source>
</evidence>
<proteinExistence type="predicted"/>
<dbReference type="Proteomes" id="UP000192247">
    <property type="component" value="Unassembled WGS sequence"/>
</dbReference>
<accession>A0A1V9XBW0</accession>
<comment type="caution">
    <text evidence="5">The sequence shown here is derived from an EMBL/GenBank/DDBJ whole genome shotgun (WGS) entry which is preliminary data.</text>
</comment>
<organism evidence="5 6">
    <name type="scientific">Tropilaelaps mercedesae</name>
    <dbReference type="NCBI Taxonomy" id="418985"/>
    <lineage>
        <taxon>Eukaryota</taxon>
        <taxon>Metazoa</taxon>
        <taxon>Ecdysozoa</taxon>
        <taxon>Arthropoda</taxon>
        <taxon>Chelicerata</taxon>
        <taxon>Arachnida</taxon>
        <taxon>Acari</taxon>
        <taxon>Parasitiformes</taxon>
        <taxon>Mesostigmata</taxon>
        <taxon>Gamasina</taxon>
        <taxon>Dermanyssoidea</taxon>
        <taxon>Laelapidae</taxon>
        <taxon>Tropilaelaps</taxon>
    </lineage>
</organism>
<evidence type="ECO:0000256" key="2">
    <source>
        <dbReference type="ARBA" id="ARBA00022448"/>
    </source>
</evidence>
<keyword evidence="3" id="KW-0539">Nucleus</keyword>
<name>A0A1V9XBW0_9ACAR</name>
<evidence type="ECO:0000313" key="6">
    <source>
        <dbReference type="Proteomes" id="UP000192247"/>
    </source>
</evidence>
<dbReference type="OrthoDB" id="338970at2759"/>
<sequence>MEQQLQQQALPNARERIETSMALLVAHLQRDKASSQLLDALGGQACFTNPSRSGLSDSDYFKLPLPQILREVNRTPLPPELVQHFQRMRCQFQTGVFPEIQRAWAA</sequence>
<protein>
    <submittedName>
        <fullName evidence="5">Nuclear pore complex protein Nup155-like</fullName>
    </submittedName>
</protein>
<gene>
    <name evidence="5" type="ORF">BIW11_04070</name>
</gene>
<comment type="subcellular location">
    <subcellularLocation>
        <location evidence="1">Nucleus</location>
    </subcellularLocation>
</comment>
<dbReference type="Pfam" id="PF08801">
    <property type="entry name" value="Nucleoporin_N"/>
    <property type="match status" value="1"/>
</dbReference>
<evidence type="ECO:0000259" key="4">
    <source>
        <dbReference type="Pfam" id="PF08801"/>
    </source>
</evidence>
<evidence type="ECO:0000313" key="5">
    <source>
        <dbReference type="EMBL" id="OQR70916.1"/>
    </source>
</evidence>
<feature type="domain" description="Nucleoporin Nup133/Nup155-like N-terminal" evidence="4">
    <location>
        <begin position="71"/>
        <end position="105"/>
    </location>
</feature>
<dbReference type="EMBL" id="MNPL01015783">
    <property type="protein sequence ID" value="OQR70916.1"/>
    <property type="molecule type" value="Genomic_DNA"/>
</dbReference>
<keyword evidence="6" id="KW-1185">Reference proteome</keyword>
<dbReference type="InterPro" id="IPR014908">
    <property type="entry name" value="Nucleoporin_Nup133/Nup155_N"/>
</dbReference>
<dbReference type="STRING" id="418985.A0A1V9XBW0"/>
<evidence type="ECO:0000256" key="3">
    <source>
        <dbReference type="ARBA" id="ARBA00023242"/>
    </source>
</evidence>
<reference evidence="5 6" key="1">
    <citation type="journal article" date="2017" name="Gigascience">
        <title>Draft genome of the honey bee ectoparasitic mite, Tropilaelaps mercedesae, is shaped by the parasitic life history.</title>
        <authorList>
            <person name="Dong X."/>
            <person name="Armstrong S.D."/>
            <person name="Xia D."/>
            <person name="Makepeace B.L."/>
            <person name="Darby A.C."/>
            <person name="Kadowaki T."/>
        </authorList>
    </citation>
    <scope>NUCLEOTIDE SEQUENCE [LARGE SCALE GENOMIC DNA]</scope>
    <source>
        <strain evidence="5">Wuxi-XJTLU</strain>
    </source>
</reference>
<dbReference type="InParanoid" id="A0A1V9XBW0"/>
<dbReference type="GO" id="GO:0005635">
    <property type="term" value="C:nuclear envelope"/>
    <property type="evidence" value="ECO:0007669"/>
    <property type="project" value="UniProtKB-ARBA"/>
</dbReference>
<feature type="non-terminal residue" evidence="5">
    <location>
        <position position="106"/>
    </location>
</feature>